<comment type="caution">
    <text evidence="1">The sequence shown here is derived from an EMBL/GenBank/DDBJ whole genome shotgun (WGS) entry which is preliminary data.</text>
</comment>
<dbReference type="EMBL" id="MDYL01000005">
    <property type="protein sequence ID" value="OQD76171.1"/>
    <property type="molecule type" value="Genomic_DNA"/>
</dbReference>
<evidence type="ECO:0000313" key="2">
    <source>
        <dbReference type="Proteomes" id="UP000191522"/>
    </source>
</evidence>
<organism evidence="1 2">
    <name type="scientific">Penicillium decumbens</name>
    <dbReference type="NCBI Taxonomy" id="69771"/>
    <lineage>
        <taxon>Eukaryota</taxon>
        <taxon>Fungi</taxon>
        <taxon>Dikarya</taxon>
        <taxon>Ascomycota</taxon>
        <taxon>Pezizomycotina</taxon>
        <taxon>Eurotiomycetes</taxon>
        <taxon>Eurotiomycetidae</taxon>
        <taxon>Eurotiales</taxon>
        <taxon>Aspergillaceae</taxon>
        <taxon>Penicillium</taxon>
    </lineage>
</organism>
<protein>
    <submittedName>
        <fullName evidence="1">Uncharacterized protein</fullName>
    </submittedName>
</protein>
<reference evidence="2" key="1">
    <citation type="journal article" date="2017" name="Nat. Microbiol.">
        <title>Global analysis of biosynthetic gene clusters reveals vast potential of secondary metabolite production in Penicillium species.</title>
        <authorList>
            <person name="Nielsen J.C."/>
            <person name="Grijseels S."/>
            <person name="Prigent S."/>
            <person name="Ji B."/>
            <person name="Dainat J."/>
            <person name="Nielsen K.F."/>
            <person name="Frisvad J.C."/>
            <person name="Workman M."/>
            <person name="Nielsen J."/>
        </authorList>
    </citation>
    <scope>NUCLEOTIDE SEQUENCE [LARGE SCALE GENOMIC DNA]</scope>
    <source>
        <strain evidence="2">IBT 11843</strain>
    </source>
</reference>
<sequence length="17" mass="2017">MSELRRECPKGSNLRQL</sequence>
<dbReference type="Proteomes" id="UP000191522">
    <property type="component" value="Unassembled WGS sequence"/>
</dbReference>
<evidence type="ECO:0000313" key="1">
    <source>
        <dbReference type="EMBL" id="OQD76171.1"/>
    </source>
</evidence>
<proteinExistence type="predicted"/>
<dbReference type="AlphaFoldDB" id="A0A1V6PGK8"/>
<accession>A0A1V6PGK8</accession>
<gene>
    <name evidence="1" type="ORF">PENDEC_c005G04250</name>
</gene>
<keyword evidence="2" id="KW-1185">Reference proteome</keyword>
<name>A0A1V6PGK8_PENDC</name>